<protein>
    <submittedName>
        <fullName evidence="2">Uncharacterized protein</fullName>
    </submittedName>
</protein>
<evidence type="ECO:0000313" key="2">
    <source>
        <dbReference type="EMBL" id="ATZ17297.1"/>
    </source>
</evidence>
<accession>A0A2K8NU61</accession>
<sequence>MSFTVLELIGIEAAVFLGPVILYIIYFLLKLGYTNWYWLDDKTREEFTKKINMDFFCKKKADYSFEIKSIWKKQAKKLIKNKTQKFKKINIKELEDKINEFNLFQSFVEIFSWTIFEKWVREHQVWFSFRKWISPYYRVCSILVISGFVGFIFIFLRSKIEFKTSLEIEMTFWSFNFLFYLISEIVAIIINNKAAKWESGVVKIPNKNKFINKKNEVDFFKEFDKKNDLFHINPSFQKDVSEMESWIELYIGFTNFILEQTRKQGKNKWKL</sequence>
<evidence type="ECO:0000256" key="1">
    <source>
        <dbReference type="SAM" id="Phobius"/>
    </source>
</evidence>
<organism evidence="2 3">
    <name type="scientific">Williamsoniiplasma luminosum</name>
    <dbReference type="NCBI Taxonomy" id="214888"/>
    <lineage>
        <taxon>Bacteria</taxon>
        <taxon>Bacillati</taxon>
        <taxon>Mycoplasmatota</taxon>
        <taxon>Mollicutes</taxon>
        <taxon>Entomoplasmatales</taxon>
        <taxon>Williamsoniiplasma</taxon>
    </lineage>
</organism>
<keyword evidence="1" id="KW-0812">Transmembrane</keyword>
<keyword evidence="3" id="KW-1185">Reference proteome</keyword>
<keyword evidence="1" id="KW-1133">Transmembrane helix</keyword>
<feature type="transmembrane region" description="Helical" evidence="1">
    <location>
        <begin position="170"/>
        <end position="190"/>
    </location>
</feature>
<gene>
    <name evidence="2" type="ORF">ELUMI_v1c05730</name>
</gene>
<feature type="transmembrane region" description="Helical" evidence="1">
    <location>
        <begin position="136"/>
        <end position="158"/>
    </location>
</feature>
<reference evidence="2 3" key="1">
    <citation type="submission" date="2017-11" db="EMBL/GenBank/DDBJ databases">
        <title>Genome sequence of Entomoplasma luminosum PIMN-1 (ATCC 49195).</title>
        <authorList>
            <person name="Lo W.-S."/>
            <person name="Gasparich G.E."/>
            <person name="Kuo C.-H."/>
        </authorList>
    </citation>
    <scope>NUCLEOTIDE SEQUENCE [LARGE SCALE GENOMIC DNA]</scope>
    <source>
        <strain evidence="2 3">PIMN-1</strain>
    </source>
</reference>
<proteinExistence type="predicted"/>
<feature type="transmembrane region" description="Helical" evidence="1">
    <location>
        <begin position="6"/>
        <end position="29"/>
    </location>
</feature>
<dbReference type="Proteomes" id="UP000232063">
    <property type="component" value="Chromosome"/>
</dbReference>
<name>A0A2K8NU61_9MOLU</name>
<dbReference type="AlphaFoldDB" id="A0A2K8NU61"/>
<evidence type="ECO:0000313" key="3">
    <source>
        <dbReference type="Proteomes" id="UP000232063"/>
    </source>
</evidence>
<dbReference type="EMBL" id="CP024963">
    <property type="protein sequence ID" value="ATZ17297.1"/>
    <property type="molecule type" value="Genomic_DNA"/>
</dbReference>
<keyword evidence="1" id="KW-0472">Membrane</keyword>
<dbReference type="KEGG" id="elj:ELUMI_v1c05730"/>